<dbReference type="RefSeq" id="WP_151053706.1">
    <property type="nucleotide sequence ID" value="NZ_CP044222.1"/>
</dbReference>
<proteinExistence type="predicted"/>
<evidence type="ECO:0000313" key="1">
    <source>
        <dbReference type="EMBL" id="QEW05662.1"/>
    </source>
</evidence>
<dbReference type="AlphaFoldDB" id="A0A5J6LBT0"/>
<evidence type="ECO:0000313" key="2">
    <source>
        <dbReference type="Proteomes" id="UP000325606"/>
    </source>
</evidence>
<dbReference type="Proteomes" id="UP000325606">
    <property type="component" value="Chromosome"/>
</dbReference>
<keyword evidence="2" id="KW-1185">Reference proteome</keyword>
<accession>A0A5J6LBT0</accession>
<dbReference type="KEGG" id="nik:F5I99_03680"/>
<sequence length="697" mass="77129">MSYTPPAGNAVDFNFTEAYTPPTGNAVDFSFTDTSVSAFDLSIAPTLPALQSSIQLYLDISRDIVIASTLPTLTANIEMVRGVALELAAYMPMLSAGLALNWGETIPGTGLIGSSGGSASGGLCWKRGTPGQAIKSLPFGLIPAKRPITDVRWQDGDTKNGEPRMTAQKFRRLDDGVLIPWDTFSDTDRHSGQQYSHPDWKDRGLQFKWADFQEWADGYNWQRYSHPPPKDEHKLIPFWRVQHWMTKHPIWDTRDYTPPVGNAVDFNFTEAGYNPDPLALDFSWGAPSPYGDQPIMPTDSISGVPHKVPTENDQDNRVKWGNGRWERPLPDYIGGGGWNAEPDTDPAPRPPQPIISEVYIIMPNITLWRIPDGAEIEATNVRWYTDADTWAWSLTATISDPAHLEIIKPNSNGPRELGCEINGHLFTALVESYTKSRQFGQTVFTIQGRSRTAWLSDPYAPQRSKLVTAPYSARQLAEQELQNTGFTLDWHGPDWQIPGGAYTYHDLDPIAAIKRIAESIGAILQSHPNDKTLIVKPRYPVDPHKWTQASTQLDAILPEDFILQSGSEYRTQPRYNRAIVTGGAVGGVIVTVTRDGTAGDILAPIQQHDLITDQAAGYERGRNEIAQGGVWETIRATTWLTPDNAPGLILPGHLVEIQPDTGTAYPVLISSTEITAASTEEEISVRQILGMERKIDD</sequence>
<reference evidence="1 2" key="1">
    <citation type="submission" date="2019-09" db="EMBL/GenBank/DDBJ databases">
        <title>Nitrincola iocasae sp. nov., a bacterium isolated from the sediment collected at a cold seep field in South China Sea.</title>
        <authorList>
            <person name="Zhang H."/>
            <person name="Wang H."/>
            <person name="Li C."/>
        </authorList>
    </citation>
    <scope>NUCLEOTIDE SEQUENCE [LARGE SCALE GENOMIC DNA]</scope>
    <source>
        <strain evidence="1 2">KXZD1103</strain>
    </source>
</reference>
<dbReference type="EMBL" id="CP044222">
    <property type="protein sequence ID" value="QEW05662.1"/>
    <property type="molecule type" value="Genomic_DNA"/>
</dbReference>
<name>A0A5J6LBT0_9GAMM</name>
<organism evidence="1 2">
    <name type="scientific">Nitrincola iocasae</name>
    <dbReference type="NCBI Taxonomy" id="2614693"/>
    <lineage>
        <taxon>Bacteria</taxon>
        <taxon>Pseudomonadati</taxon>
        <taxon>Pseudomonadota</taxon>
        <taxon>Gammaproteobacteria</taxon>
        <taxon>Oceanospirillales</taxon>
        <taxon>Oceanospirillaceae</taxon>
        <taxon>Nitrincola</taxon>
    </lineage>
</organism>
<protein>
    <submittedName>
        <fullName evidence="1">Uncharacterized protein</fullName>
    </submittedName>
</protein>
<gene>
    <name evidence="1" type="ORF">F5I99_03680</name>
</gene>